<dbReference type="AlphaFoldDB" id="A0A502C8P8"/>
<reference evidence="1 2" key="1">
    <citation type="journal article" date="2019" name="Environ. Microbiol.">
        <title>Species interactions and distinct microbial communities in high Arctic permafrost affected cryosols are associated with the CH4 and CO2 gas fluxes.</title>
        <authorList>
            <person name="Altshuler I."/>
            <person name="Hamel J."/>
            <person name="Turney S."/>
            <person name="Magnuson E."/>
            <person name="Levesque R."/>
            <person name="Greer C."/>
            <person name="Whyte L.G."/>
        </authorList>
    </citation>
    <scope>NUCLEOTIDE SEQUENCE [LARGE SCALE GENOMIC DNA]</scope>
    <source>
        <strain evidence="1 2">S13Y</strain>
    </source>
</reference>
<gene>
    <name evidence="1" type="ORF">EAH88_12180</name>
</gene>
<comment type="caution">
    <text evidence="1">The sequence shown here is derived from an EMBL/GenBank/DDBJ whole genome shotgun (WGS) entry which is preliminary data.</text>
</comment>
<keyword evidence="2" id="KW-1185">Reference proteome</keyword>
<dbReference type="Proteomes" id="UP000319486">
    <property type="component" value="Unassembled WGS sequence"/>
</dbReference>
<evidence type="ECO:0000313" key="1">
    <source>
        <dbReference type="EMBL" id="TPG08379.1"/>
    </source>
</evidence>
<proteinExistence type="predicted"/>
<name>A0A502C8P8_9GAMM</name>
<evidence type="ECO:0008006" key="3">
    <source>
        <dbReference type="Google" id="ProtNLM"/>
    </source>
</evidence>
<organism evidence="1 2">
    <name type="scientific">Rhodanobacter glycinis</name>
    <dbReference type="NCBI Taxonomy" id="582702"/>
    <lineage>
        <taxon>Bacteria</taxon>
        <taxon>Pseudomonadati</taxon>
        <taxon>Pseudomonadota</taxon>
        <taxon>Gammaproteobacteria</taxon>
        <taxon>Lysobacterales</taxon>
        <taxon>Rhodanobacteraceae</taxon>
        <taxon>Rhodanobacter</taxon>
    </lineage>
</organism>
<sequence>MHRITSRLAIAPLLLVGSILLSGCIVAGPRPVRHVRVVTPVQVERARVWVPAYWGPRHVWVEGHWRYR</sequence>
<dbReference type="EMBL" id="RCZO01000006">
    <property type="protein sequence ID" value="TPG08379.1"/>
    <property type="molecule type" value="Genomic_DNA"/>
</dbReference>
<accession>A0A502C8P8</accession>
<protein>
    <recommendedName>
        <fullName evidence="3">YXWGXW repeat-containing protein</fullName>
    </recommendedName>
</protein>
<dbReference type="PROSITE" id="PS51257">
    <property type="entry name" value="PROKAR_LIPOPROTEIN"/>
    <property type="match status" value="1"/>
</dbReference>
<evidence type="ECO:0000313" key="2">
    <source>
        <dbReference type="Proteomes" id="UP000319486"/>
    </source>
</evidence>
<dbReference type="RefSeq" id="WP_140653000.1">
    <property type="nucleotide sequence ID" value="NZ_RCZB01000001.1"/>
</dbReference>